<name>A0A2P6N1J8_9EUKA</name>
<dbReference type="InParanoid" id="A0A2P6N1J8"/>
<protein>
    <submittedName>
        <fullName evidence="2">Uncharacterized protein</fullName>
    </submittedName>
</protein>
<accession>A0A2P6N1J8</accession>
<feature type="region of interest" description="Disordered" evidence="1">
    <location>
        <begin position="37"/>
        <end position="59"/>
    </location>
</feature>
<feature type="compositionally biased region" description="Basic and acidic residues" evidence="1">
    <location>
        <begin position="37"/>
        <end position="49"/>
    </location>
</feature>
<dbReference type="Proteomes" id="UP000241769">
    <property type="component" value="Unassembled WGS sequence"/>
</dbReference>
<gene>
    <name evidence="2" type="ORF">PROFUN_07753</name>
</gene>
<comment type="caution">
    <text evidence="2">The sequence shown here is derived from an EMBL/GenBank/DDBJ whole genome shotgun (WGS) entry which is preliminary data.</text>
</comment>
<evidence type="ECO:0000313" key="3">
    <source>
        <dbReference type="Proteomes" id="UP000241769"/>
    </source>
</evidence>
<dbReference type="EMBL" id="MDYQ01000254">
    <property type="protein sequence ID" value="PRP77811.1"/>
    <property type="molecule type" value="Genomic_DNA"/>
</dbReference>
<sequence>MTFKYPKLVSRFIHLIRWSYTQRTVSNDRMDRKLAALTSGKEEKKELPRRLGSPQPQRLPRHSLFPAFIIPYSNNSSTAALPLSASTMQQILLFSLFAFVAASVSVASTQYDVDQPDLLSHLHQRPLNQGPFTEVHVFTKHSSFSTTNFPRKYNVSGDSLDSLSFTSLEDGYFWCEAKNVAVDAKGRFKFQCDSNGFGQAVCHGQFTVLHHCYSTRNGPVCGYSVKTPLTCASLDGEGHHKIVVSYSS</sequence>
<dbReference type="AlphaFoldDB" id="A0A2P6N1J8"/>
<keyword evidence="3" id="KW-1185">Reference proteome</keyword>
<evidence type="ECO:0000313" key="2">
    <source>
        <dbReference type="EMBL" id="PRP77811.1"/>
    </source>
</evidence>
<proteinExistence type="predicted"/>
<organism evidence="2 3">
    <name type="scientific">Planoprotostelium fungivorum</name>
    <dbReference type="NCBI Taxonomy" id="1890364"/>
    <lineage>
        <taxon>Eukaryota</taxon>
        <taxon>Amoebozoa</taxon>
        <taxon>Evosea</taxon>
        <taxon>Variosea</taxon>
        <taxon>Cavosteliida</taxon>
        <taxon>Cavosteliaceae</taxon>
        <taxon>Planoprotostelium</taxon>
    </lineage>
</organism>
<reference evidence="2 3" key="1">
    <citation type="journal article" date="2018" name="Genome Biol. Evol.">
        <title>Multiple Roots of Fruiting Body Formation in Amoebozoa.</title>
        <authorList>
            <person name="Hillmann F."/>
            <person name="Forbes G."/>
            <person name="Novohradska S."/>
            <person name="Ferling I."/>
            <person name="Riege K."/>
            <person name="Groth M."/>
            <person name="Westermann M."/>
            <person name="Marz M."/>
            <person name="Spaller T."/>
            <person name="Winckler T."/>
            <person name="Schaap P."/>
            <person name="Glockner G."/>
        </authorList>
    </citation>
    <scope>NUCLEOTIDE SEQUENCE [LARGE SCALE GENOMIC DNA]</scope>
    <source>
        <strain evidence="2 3">Jena</strain>
    </source>
</reference>
<evidence type="ECO:0000256" key="1">
    <source>
        <dbReference type="SAM" id="MobiDB-lite"/>
    </source>
</evidence>